<sequence>MSDKVKVGTSKVTFRVRAFDYPQIELASVEVDVPMYTKTDNKLDNMQQGPVTADVPDGFNEKVKDALHVFADTLQASFNEEGERNVEKH</sequence>
<evidence type="ECO:0000313" key="2">
    <source>
        <dbReference type="Proteomes" id="UP000193377"/>
    </source>
</evidence>
<comment type="caution">
    <text evidence="1">The sequence shown here is derived from an EMBL/GenBank/DDBJ whole genome shotgun (WGS) entry which is preliminary data.</text>
</comment>
<dbReference type="Proteomes" id="UP000193377">
    <property type="component" value="Unassembled WGS sequence"/>
</dbReference>
<protein>
    <submittedName>
        <fullName evidence="1">Uncharacterized protein</fullName>
    </submittedName>
</protein>
<organism evidence="1 2">
    <name type="scientific">Bifidobacterium adolescentis</name>
    <dbReference type="NCBI Taxonomy" id="1680"/>
    <lineage>
        <taxon>Bacteria</taxon>
        <taxon>Bacillati</taxon>
        <taxon>Actinomycetota</taxon>
        <taxon>Actinomycetes</taxon>
        <taxon>Bifidobacteriales</taxon>
        <taxon>Bifidobacteriaceae</taxon>
        <taxon>Bifidobacterium</taxon>
    </lineage>
</organism>
<dbReference type="RefSeq" id="WP_085393056.1">
    <property type="nucleotide sequence ID" value="NZ_LNKD01000001.1"/>
</dbReference>
<dbReference type="EMBL" id="LNKD01000001">
    <property type="protein sequence ID" value="OSG88142.1"/>
    <property type="molecule type" value="Genomic_DNA"/>
</dbReference>
<accession>A0A1X2Z164</accession>
<gene>
    <name evidence="1" type="ORF">B0487_1061</name>
</gene>
<name>A0A1X2Z164_BIFAD</name>
<reference evidence="1 2" key="1">
    <citation type="journal article" date="2016" name="Sci. Rep.">
        <title>Evaluation of genetic diversity among strains of the human gut commensal Bifidobacterium adolescentis.</title>
        <authorList>
            <person name="Duranti S."/>
            <person name="Milani C."/>
            <person name="Lugli G.A."/>
            <person name="Mancabelli L."/>
            <person name="Turroni F."/>
            <person name="Ferrario C."/>
            <person name="Mangifesta M."/>
            <person name="Viappiani A."/>
            <person name="Sanchez B."/>
            <person name="Margolles A."/>
            <person name="van Sinderen D."/>
            <person name="Ventura M."/>
        </authorList>
    </citation>
    <scope>NUCLEOTIDE SEQUENCE [LARGE SCALE GENOMIC DNA]</scope>
    <source>
        <strain evidence="1 2">487B</strain>
    </source>
</reference>
<dbReference type="AlphaFoldDB" id="A0A1X2Z164"/>
<proteinExistence type="predicted"/>
<evidence type="ECO:0000313" key="1">
    <source>
        <dbReference type="EMBL" id="OSG88142.1"/>
    </source>
</evidence>